<reference evidence="2" key="1">
    <citation type="submission" date="2020-02" db="EMBL/GenBank/DDBJ databases">
        <authorList>
            <person name="Meier V. D."/>
        </authorList>
    </citation>
    <scope>NUCLEOTIDE SEQUENCE</scope>
    <source>
        <strain evidence="2">AVDCRST_MAG22</strain>
    </source>
</reference>
<protein>
    <submittedName>
        <fullName evidence="2">Uncharacterized protein</fullName>
    </submittedName>
</protein>
<evidence type="ECO:0000256" key="1">
    <source>
        <dbReference type="SAM" id="MobiDB-lite"/>
    </source>
</evidence>
<evidence type="ECO:0000313" key="2">
    <source>
        <dbReference type="EMBL" id="CAA9382405.1"/>
    </source>
</evidence>
<feature type="compositionally biased region" description="Pro residues" evidence="1">
    <location>
        <begin position="1"/>
        <end position="11"/>
    </location>
</feature>
<dbReference type="EMBL" id="CADCUV010000004">
    <property type="protein sequence ID" value="CAA9382405.1"/>
    <property type="molecule type" value="Genomic_DNA"/>
</dbReference>
<accession>A0A6J4NA88</accession>
<sequence length="47" mass="5145">MAGAIRPPPTIPATLFGFRGLHVDRRPDHGRDAIGSTRRPEPEPRTA</sequence>
<feature type="compositionally biased region" description="Basic and acidic residues" evidence="1">
    <location>
        <begin position="21"/>
        <end position="47"/>
    </location>
</feature>
<gene>
    <name evidence="2" type="ORF">AVDCRST_MAG22-70</name>
</gene>
<feature type="region of interest" description="Disordered" evidence="1">
    <location>
        <begin position="1"/>
        <end position="47"/>
    </location>
</feature>
<name>A0A6J4NA88_9ACTN</name>
<dbReference type="AlphaFoldDB" id="A0A6J4NA88"/>
<proteinExistence type="predicted"/>
<organism evidence="2">
    <name type="scientific">uncultured Rubrobacteraceae bacterium</name>
    <dbReference type="NCBI Taxonomy" id="349277"/>
    <lineage>
        <taxon>Bacteria</taxon>
        <taxon>Bacillati</taxon>
        <taxon>Actinomycetota</taxon>
        <taxon>Rubrobacteria</taxon>
        <taxon>Rubrobacterales</taxon>
        <taxon>Rubrobacteraceae</taxon>
        <taxon>environmental samples</taxon>
    </lineage>
</organism>